<comment type="similarity">
    <text evidence="3">Belongs to the acetyltransferase family. NAA40 subfamily.</text>
</comment>
<dbReference type="GO" id="GO:0043998">
    <property type="term" value="F:histone H2A acetyltransferase activity"/>
    <property type="evidence" value="ECO:0007669"/>
    <property type="project" value="InterPro"/>
</dbReference>
<dbReference type="Gene3D" id="3.40.630.30">
    <property type="match status" value="1"/>
</dbReference>
<evidence type="ECO:0000256" key="7">
    <source>
        <dbReference type="ARBA" id="ARBA00022679"/>
    </source>
</evidence>
<keyword evidence="14" id="KW-1185">Reference proteome</keyword>
<accession>A0AAV2P3Q1</accession>
<dbReference type="GO" id="GO:0010485">
    <property type="term" value="F:histone H4 acetyltransferase activity"/>
    <property type="evidence" value="ECO:0007669"/>
    <property type="project" value="InterPro"/>
</dbReference>
<evidence type="ECO:0000256" key="2">
    <source>
        <dbReference type="ARBA" id="ARBA00004496"/>
    </source>
</evidence>
<comment type="catalytic activity">
    <reaction evidence="10">
        <text>N-terminal L-seryl-[histone H2A] + acetyl-CoA = N-terminal N(alpha)-acetyl-L-seryl-[histone H2A] + CoA + H(+)</text>
        <dbReference type="Rhea" id="RHEA:50600"/>
        <dbReference type="Rhea" id="RHEA-COMP:12742"/>
        <dbReference type="Rhea" id="RHEA-COMP:12744"/>
        <dbReference type="ChEBI" id="CHEBI:15378"/>
        <dbReference type="ChEBI" id="CHEBI:57287"/>
        <dbReference type="ChEBI" id="CHEBI:57288"/>
        <dbReference type="ChEBI" id="CHEBI:64738"/>
        <dbReference type="ChEBI" id="CHEBI:83690"/>
        <dbReference type="EC" id="2.3.1.257"/>
    </reaction>
</comment>
<dbReference type="InterPro" id="IPR016181">
    <property type="entry name" value="Acyl_CoA_acyltransferase"/>
</dbReference>
<dbReference type="AlphaFoldDB" id="A0AAV2P3Q1"/>
<name>A0AAV2P3Q1_9HYME</name>
<dbReference type="GO" id="GO:0005634">
    <property type="term" value="C:nucleus"/>
    <property type="evidence" value="ECO:0007669"/>
    <property type="project" value="UniProtKB-SubCell"/>
</dbReference>
<comment type="subcellular location">
    <subcellularLocation>
        <location evidence="2">Cytoplasm</location>
    </subcellularLocation>
    <subcellularLocation>
        <location evidence="1">Nucleus</location>
    </subcellularLocation>
</comment>
<protein>
    <recommendedName>
        <fullName evidence="5">N-alpha-acetyltransferase 40</fullName>
        <ecNumber evidence="4">2.3.1.257</ecNumber>
    </recommendedName>
</protein>
<gene>
    <name evidence="13" type="ORF">LPLAT_LOCUS12720</name>
</gene>
<keyword evidence="7" id="KW-0808">Transferase</keyword>
<keyword evidence="8" id="KW-0539">Nucleus</keyword>
<evidence type="ECO:0000256" key="8">
    <source>
        <dbReference type="ARBA" id="ARBA00023242"/>
    </source>
</evidence>
<dbReference type="InterPro" id="IPR039949">
    <property type="entry name" value="NAA40"/>
</dbReference>
<dbReference type="SUPFAM" id="SSF55729">
    <property type="entry name" value="Acyl-CoA N-acyltransferases (Nat)"/>
    <property type="match status" value="1"/>
</dbReference>
<evidence type="ECO:0000313" key="13">
    <source>
        <dbReference type="EMBL" id="CAL1687530.1"/>
    </source>
</evidence>
<evidence type="ECO:0000256" key="6">
    <source>
        <dbReference type="ARBA" id="ARBA00022490"/>
    </source>
</evidence>
<dbReference type="EC" id="2.3.1.257" evidence="4"/>
<comment type="catalytic activity">
    <reaction evidence="11">
        <text>N-terminal L-seryl-[histone H4] + acetyl-CoA = N-terminal N(alpha)-acetyl-L-seryl-[histone H4] + CoA + H(+)</text>
        <dbReference type="Rhea" id="RHEA:50596"/>
        <dbReference type="Rhea" id="RHEA-COMP:12740"/>
        <dbReference type="Rhea" id="RHEA-COMP:12743"/>
        <dbReference type="ChEBI" id="CHEBI:15378"/>
        <dbReference type="ChEBI" id="CHEBI:57287"/>
        <dbReference type="ChEBI" id="CHEBI:57288"/>
        <dbReference type="ChEBI" id="CHEBI:64738"/>
        <dbReference type="ChEBI" id="CHEBI:83690"/>
        <dbReference type="EC" id="2.3.1.257"/>
    </reaction>
</comment>
<evidence type="ECO:0000259" key="12">
    <source>
        <dbReference type="PROSITE" id="PS51186"/>
    </source>
</evidence>
<evidence type="ECO:0000256" key="1">
    <source>
        <dbReference type="ARBA" id="ARBA00004123"/>
    </source>
</evidence>
<dbReference type="Pfam" id="PF00583">
    <property type="entry name" value="Acetyltransf_1"/>
    <property type="match status" value="1"/>
</dbReference>
<keyword evidence="6" id="KW-0963">Cytoplasm</keyword>
<dbReference type="Proteomes" id="UP001497644">
    <property type="component" value="Chromosome 7"/>
</dbReference>
<dbReference type="PROSITE" id="PS51186">
    <property type="entry name" value="GNAT"/>
    <property type="match status" value="1"/>
</dbReference>
<dbReference type="PANTHER" id="PTHR20531:SF1">
    <property type="entry name" value="N-ALPHA-ACETYLTRANSFERASE 40"/>
    <property type="match status" value="1"/>
</dbReference>
<dbReference type="CDD" id="cd04301">
    <property type="entry name" value="NAT_SF"/>
    <property type="match status" value="1"/>
</dbReference>
<dbReference type="EMBL" id="OZ034830">
    <property type="protein sequence ID" value="CAL1687530.1"/>
    <property type="molecule type" value="Genomic_DNA"/>
</dbReference>
<sequence>MKKKARKTRRQLLADKAAVQQQLINRANALTNPLETLEQFHEYITKDYKIKLSCIRARDAQPECLSWIFDIMERNMKDMYKQSNWGWNAAEKQAELTNEMAWYLIASCNDTFLGFSHFRFDIDNGDVVLYCYELQLESVIRRKGLGRFMMSALESMANQNQMMKIVLTVFKRNLSAIQFFYKLGFKLDNSSPTSAYLDYIILSKQSFRG</sequence>
<reference evidence="13" key="1">
    <citation type="submission" date="2024-04" db="EMBL/GenBank/DDBJ databases">
        <authorList>
            <consortium name="Molecular Ecology Group"/>
        </authorList>
    </citation>
    <scope>NUCLEOTIDE SEQUENCE</scope>
</reference>
<evidence type="ECO:0000256" key="5">
    <source>
        <dbReference type="ARBA" id="ARBA00015043"/>
    </source>
</evidence>
<dbReference type="GO" id="GO:0005737">
    <property type="term" value="C:cytoplasm"/>
    <property type="evidence" value="ECO:0007669"/>
    <property type="project" value="UniProtKB-SubCell"/>
</dbReference>
<evidence type="ECO:0000256" key="10">
    <source>
        <dbReference type="ARBA" id="ARBA00047821"/>
    </source>
</evidence>
<dbReference type="GO" id="GO:1990189">
    <property type="term" value="F:protein N-terminal-serine acetyltransferase activity"/>
    <property type="evidence" value="ECO:0007669"/>
    <property type="project" value="UniProtKB-EC"/>
</dbReference>
<evidence type="ECO:0000313" key="14">
    <source>
        <dbReference type="Proteomes" id="UP001497644"/>
    </source>
</evidence>
<evidence type="ECO:0000256" key="9">
    <source>
        <dbReference type="ARBA" id="ARBA00023315"/>
    </source>
</evidence>
<dbReference type="InterPro" id="IPR000182">
    <property type="entry name" value="GNAT_dom"/>
</dbReference>
<dbReference type="PANTHER" id="PTHR20531">
    <property type="entry name" value="N-ALPHA-ACETYLTRANSFERASE 40"/>
    <property type="match status" value="1"/>
</dbReference>
<organism evidence="13 14">
    <name type="scientific">Lasius platythorax</name>
    <dbReference type="NCBI Taxonomy" id="488582"/>
    <lineage>
        <taxon>Eukaryota</taxon>
        <taxon>Metazoa</taxon>
        <taxon>Ecdysozoa</taxon>
        <taxon>Arthropoda</taxon>
        <taxon>Hexapoda</taxon>
        <taxon>Insecta</taxon>
        <taxon>Pterygota</taxon>
        <taxon>Neoptera</taxon>
        <taxon>Endopterygota</taxon>
        <taxon>Hymenoptera</taxon>
        <taxon>Apocrita</taxon>
        <taxon>Aculeata</taxon>
        <taxon>Formicoidea</taxon>
        <taxon>Formicidae</taxon>
        <taxon>Formicinae</taxon>
        <taxon>Lasius</taxon>
        <taxon>Lasius</taxon>
    </lineage>
</organism>
<keyword evidence="9" id="KW-0012">Acyltransferase</keyword>
<evidence type="ECO:0000256" key="11">
    <source>
        <dbReference type="ARBA" id="ARBA00049524"/>
    </source>
</evidence>
<proteinExistence type="inferred from homology"/>
<evidence type="ECO:0000256" key="3">
    <source>
        <dbReference type="ARBA" id="ARBA00008870"/>
    </source>
</evidence>
<evidence type="ECO:0000256" key="4">
    <source>
        <dbReference type="ARBA" id="ARBA00012950"/>
    </source>
</evidence>
<feature type="domain" description="N-acetyltransferase" evidence="12">
    <location>
        <begin position="55"/>
        <end position="208"/>
    </location>
</feature>